<sequence>MTPVPHLSAPSKVLLASQTGPKTTEDVTRFSEMINNLKRPRSHTTSMRKRSKYENNLKSRDEHKQTLCAGKYPSQV</sequence>
<evidence type="ECO:0000256" key="1">
    <source>
        <dbReference type="SAM" id="MobiDB-lite"/>
    </source>
</evidence>
<organism evidence="2 3">
    <name type="scientific">Armadillidium nasatum</name>
    <dbReference type="NCBI Taxonomy" id="96803"/>
    <lineage>
        <taxon>Eukaryota</taxon>
        <taxon>Metazoa</taxon>
        <taxon>Ecdysozoa</taxon>
        <taxon>Arthropoda</taxon>
        <taxon>Crustacea</taxon>
        <taxon>Multicrustacea</taxon>
        <taxon>Malacostraca</taxon>
        <taxon>Eumalacostraca</taxon>
        <taxon>Peracarida</taxon>
        <taxon>Isopoda</taxon>
        <taxon>Oniscidea</taxon>
        <taxon>Crinocheta</taxon>
        <taxon>Armadillidiidae</taxon>
        <taxon>Armadillidium</taxon>
    </lineage>
</organism>
<evidence type="ECO:0000313" key="2">
    <source>
        <dbReference type="EMBL" id="KAB7503179.1"/>
    </source>
</evidence>
<name>A0A5N5TAH2_9CRUS</name>
<reference evidence="2 3" key="1">
    <citation type="journal article" date="2019" name="PLoS Biol.">
        <title>Sex chromosomes control vertical transmission of feminizing Wolbachia symbionts in an isopod.</title>
        <authorList>
            <person name="Becking T."/>
            <person name="Chebbi M.A."/>
            <person name="Giraud I."/>
            <person name="Moumen B."/>
            <person name="Laverre T."/>
            <person name="Caubet Y."/>
            <person name="Peccoud J."/>
            <person name="Gilbert C."/>
            <person name="Cordaux R."/>
        </authorList>
    </citation>
    <scope>NUCLEOTIDE SEQUENCE [LARGE SCALE GENOMIC DNA]</scope>
    <source>
        <strain evidence="2">ANa2</strain>
        <tissue evidence="2">Whole body excluding digestive tract and cuticle</tissue>
    </source>
</reference>
<evidence type="ECO:0000313" key="3">
    <source>
        <dbReference type="Proteomes" id="UP000326759"/>
    </source>
</evidence>
<keyword evidence="3" id="KW-1185">Reference proteome</keyword>
<dbReference type="EMBL" id="SEYY01005693">
    <property type="protein sequence ID" value="KAB7503179.1"/>
    <property type="molecule type" value="Genomic_DNA"/>
</dbReference>
<feature type="region of interest" description="Disordered" evidence="1">
    <location>
        <begin position="39"/>
        <end position="76"/>
    </location>
</feature>
<dbReference type="AlphaFoldDB" id="A0A5N5TAH2"/>
<feature type="compositionally biased region" description="Basic and acidic residues" evidence="1">
    <location>
        <begin position="52"/>
        <end position="65"/>
    </location>
</feature>
<comment type="caution">
    <text evidence="2">The sequence shown here is derived from an EMBL/GenBank/DDBJ whole genome shotgun (WGS) entry which is preliminary data.</text>
</comment>
<feature type="compositionally biased region" description="Basic residues" evidence="1">
    <location>
        <begin position="39"/>
        <end position="51"/>
    </location>
</feature>
<feature type="region of interest" description="Disordered" evidence="1">
    <location>
        <begin position="1"/>
        <end position="25"/>
    </location>
</feature>
<dbReference type="Proteomes" id="UP000326759">
    <property type="component" value="Unassembled WGS sequence"/>
</dbReference>
<gene>
    <name evidence="2" type="ORF">Anas_08053</name>
</gene>
<proteinExistence type="predicted"/>
<protein>
    <submittedName>
        <fullName evidence="2">Uncharacterized protein</fullName>
    </submittedName>
</protein>
<accession>A0A5N5TAH2</accession>